<dbReference type="EMBL" id="AGZO01000018">
    <property type="protein sequence ID" value="EKN14820.1"/>
    <property type="molecule type" value="Genomic_DNA"/>
</dbReference>
<evidence type="ECO:0000313" key="2">
    <source>
        <dbReference type="EMBL" id="EKN14820.1"/>
    </source>
</evidence>
<dbReference type="Proteomes" id="UP000006330">
    <property type="component" value="Unassembled WGS sequence"/>
</dbReference>
<accession>K5ZU38</accession>
<evidence type="ECO:0000256" key="1">
    <source>
        <dbReference type="SAM" id="Coils"/>
    </source>
</evidence>
<organism evidence="2 3">
    <name type="scientific">Parabacteroides goldsteinii CL02T12C30</name>
    <dbReference type="NCBI Taxonomy" id="999418"/>
    <lineage>
        <taxon>Bacteria</taxon>
        <taxon>Pseudomonadati</taxon>
        <taxon>Bacteroidota</taxon>
        <taxon>Bacteroidia</taxon>
        <taxon>Bacteroidales</taxon>
        <taxon>Tannerellaceae</taxon>
        <taxon>Parabacteroides</taxon>
    </lineage>
</organism>
<keyword evidence="1" id="KW-0175">Coiled coil</keyword>
<feature type="coiled-coil region" evidence="1">
    <location>
        <begin position="18"/>
        <end position="52"/>
    </location>
</feature>
<sequence length="86" mass="9991">MSNTIQLQQSVLQDVASLLDDNEAMKKLQKYLQRLKSERVAKEEMSVKEKEEILDDIRDGLREVKAARKSGVRLQSVEDFLNEIRD</sequence>
<dbReference type="PATRIC" id="fig|999418.3.peg.2769"/>
<dbReference type="RefSeq" id="WP_007654967.1">
    <property type="nucleotide sequence ID" value="NZ_JH976473.1"/>
</dbReference>
<name>K5ZU38_9BACT</name>
<protein>
    <submittedName>
        <fullName evidence="2">Uncharacterized protein</fullName>
    </submittedName>
</protein>
<proteinExistence type="predicted"/>
<reference evidence="2 3" key="1">
    <citation type="submission" date="2012-02" db="EMBL/GenBank/DDBJ databases">
        <title>The Genome Sequence of Parabacteroides goldsteinii CL02T12C30.</title>
        <authorList>
            <consortium name="The Broad Institute Genome Sequencing Platform"/>
            <person name="Earl A."/>
            <person name="Ward D."/>
            <person name="Feldgarden M."/>
            <person name="Gevers D."/>
            <person name="Zitomersky N.L."/>
            <person name="Coyne M.J."/>
            <person name="Comstock L.E."/>
            <person name="Young S.K."/>
            <person name="Zeng Q."/>
            <person name="Gargeya S."/>
            <person name="Fitzgerald M."/>
            <person name="Haas B."/>
            <person name="Abouelleil A."/>
            <person name="Alvarado L."/>
            <person name="Arachchi H.M."/>
            <person name="Berlin A."/>
            <person name="Chapman S.B."/>
            <person name="Gearin G."/>
            <person name="Goldberg J."/>
            <person name="Griggs A."/>
            <person name="Gujja S."/>
            <person name="Hansen M."/>
            <person name="Heiman D."/>
            <person name="Howarth C."/>
            <person name="Larimer J."/>
            <person name="Lui A."/>
            <person name="MacDonald P.J.P."/>
            <person name="McCowen C."/>
            <person name="Montmayeur A."/>
            <person name="Murphy C."/>
            <person name="Neiman D."/>
            <person name="Pearson M."/>
            <person name="Priest M."/>
            <person name="Roberts A."/>
            <person name="Saif S."/>
            <person name="Shea T."/>
            <person name="Sisk P."/>
            <person name="Stolte C."/>
            <person name="Sykes S."/>
            <person name="Wortman J."/>
            <person name="Nusbaum C."/>
            <person name="Birren B."/>
        </authorList>
    </citation>
    <scope>NUCLEOTIDE SEQUENCE [LARGE SCALE GENOMIC DNA]</scope>
    <source>
        <strain evidence="2 3">CL02T12C30</strain>
    </source>
</reference>
<comment type="caution">
    <text evidence="2">The sequence shown here is derived from an EMBL/GenBank/DDBJ whole genome shotgun (WGS) entry which is preliminary data.</text>
</comment>
<dbReference type="OrthoDB" id="9992781at2"/>
<gene>
    <name evidence="2" type="ORF">HMPREF1076_02725</name>
</gene>
<dbReference type="HOGENOM" id="CLU_2495069_0_0_10"/>
<dbReference type="AlphaFoldDB" id="K5ZU38"/>
<evidence type="ECO:0000313" key="3">
    <source>
        <dbReference type="Proteomes" id="UP000006330"/>
    </source>
</evidence>